<dbReference type="PROSITE" id="PS00211">
    <property type="entry name" value="ABC_TRANSPORTER_1"/>
    <property type="match status" value="2"/>
</dbReference>
<dbReference type="GO" id="GO:0005319">
    <property type="term" value="F:lipid transporter activity"/>
    <property type="evidence" value="ECO:0007669"/>
    <property type="project" value="TreeGrafter"/>
</dbReference>
<dbReference type="SUPFAM" id="SSF52540">
    <property type="entry name" value="P-loop containing nucleoside triphosphate hydrolases"/>
    <property type="match status" value="2"/>
</dbReference>
<reference evidence="9" key="1">
    <citation type="journal article" date="2020" name="Comp. Biochem. Physiol. Part D Genomics Proteomics">
        <title>The genome of the marine monogonont rotifer Brachionus rotundiformis and insight into species-specific detoxification components in Brachionus spp.</title>
        <authorList>
            <person name="Kang H.M."/>
            <person name="Kim M.S."/>
            <person name="Choi B.S."/>
            <person name="Kim D.H."/>
            <person name="Kim H.J."/>
            <person name="Hwang U.K."/>
            <person name="Hagiwara A."/>
            <person name="Lee J.S."/>
        </authorList>
    </citation>
    <scope>NUCLEOTIDE SEQUENCE</scope>
</reference>
<dbReference type="InterPro" id="IPR003439">
    <property type="entry name" value="ABC_transporter-like_ATP-bd"/>
</dbReference>
<dbReference type="PROSITE" id="PS50893">
    <property type="entry name" value="ABC_TRANSPORTER_2"/>
    <property type="match status" value="2"/>
</dbReference>
<sequence>MSQTGLKEHGSDFKTNLKQIGLLMWKNFKLQKRSVIGTVIEILVPTLFVLILLPIRRIVKSDQYFNNTVYDSFSIDGLPSDLLPEFSNENFDSLWKRNLGEGLWTIGYSPNNVDLIEKIMKKVETDLLVTIKGFETEENMVNFLTKENNTKNCLGGISFLDHRLKNFTYKIRLSYSPRYNQGGLFKKDLDWKTQFIYSLFPILGPREKKDLEGGDPGYYREGFISIQKAIDFALIYQFDDSVENNELRLKRFPYPPYNDDKFVAVVQALFPFIIMLSFIFTVILTAKAIVYEKETGIKEAMKLMGMKRWIYWLSWYIKTFLLILPALLFMIIGFKVKVSLKSGGEASIIDKTDPFLFTIFLFLYASSSITFTFLCSTFFKKANSAAAGAGIIWFFSYLPYIFISLRYEKMTIVDKVLALFVNNLAMSEGVFLIGMFEGKGTGINFSNWNEGISVDDTFSMTTVLLVMFINNIIHIVLTYYFDNILPGDHGIAKPWNFPFLAVSSFFRKKFSTSESYHSFLGDAESNKNLEKIRDVKYEINGDNHVLPVYVEDESIYSNRKIGIKIENISKKFRQLGIVKQAVKDLSLNIYEGQISVLLGHNGAGKSTTISMITGLAEPTNGRILVNDIDVVKNTKQARKCIGFCPQYNLLFDDLTVYEHLKFFSKLKENFNEHEIDNMLELINLKDKKHALAKTLSGGMKRKLCVAIAFIGDSSIVILDEPSSGMDPQARHSTWTLLQKFKKERKCTILLTTHFMDEADFLGDRIAIMSKGSLRCCGSPLFLKSKYGSGYNLVLTKKRDENPVDHDKEIIDLVTKSIPNSKLNTNLKSEISFVLPSEEAAKFSYLLDEIDKNRERLEIANVGISVTTIEDVFLKIGEQEHEEEIDINDLKMRQAVNSLKPPSLNGDVENIPNLNNNDEYENFGLWAGSENYDLVKGISLLAQQFYALIIKRIIHSLRNKALISTQIVIPVCCLLINLFYLKYAPIKPEDSPALEITLNRYQHNFVPVKFNISSLNENFDQVSKLAEIYKEYVDTFKSASSFYLENNSSASECPYQRNNIDEYIGCLGRLSLSYIVDDNLVATEFTVNHFNDISIIGHFNNQPFHVPPLALSLITSSMLTLYSNESSRITVINHPLPRNLKDKLNDMQLKDVAGFNISTGLTFGLSFLIASFAMFLIKEKANDSKHVQYLSGCNSYIFWTSAFLWDLFNYFVSVALVPIFLKIFGIEEFMGGNRWIYVIGLLVLYGFSHIPQMYLFSYFFRIPATGFAALVVWNIMSSQATLTPTQILTLPQLELVDVSKLLEWIFLVIFPNFTFGQGMIDLYNNYQITKICKQFVDLCPYVPNPCCYPYVTNDPNKCGNGTDCFMWTEDYMSWEKPGLLRFFVFMPIQFFVIFGLILIYEAGYFRYFKYILSSLFSKKSFEVENEEQLELEREYGDIKKDEDVIKEETRISENLINPMEEIFVVDGITKYYSNFMAVKGISFTLKSSECFGLLGVNGAGKSTSFKMLTGDEFLTKGDASINRISIKDDIKKYQKKLGYCPQFDPLIDQMTVMETMVMYARLRGLKPNIIKNTCLSLINLLDLDDHIEKMCYTLSGGNKRKLSVAIALVGSPLVLLLDEPTSGMDPITRRTLWNCLIKIKNKGKSLILTTHSMDETEVLCSNIGIMVNGEFKCIGSLQHLKSKYGEGYTLMVKISLDKKTNEADRTNIVDGNQIVIERSDESISNDRNQIVNQFIEFILDKIKNSYVKENRDGFVNIHINDNSTSVLSKVFSLIEEIKTQFSIEYYIVTQTKLEQIFLNFASRQIDPETRLTKKSFLRCC</sequence>
<feature type="domain" description="ABC transporter" evidence="8">
    <location>
        <begin position="1462"/>
        <end position="1692"/>
    </location>
</feature>
<evidence type="ECO:0000256" key="5">
    <source>
        <dbReference type="ARBA" id="ARBA00022989"/>
    </source>
</evidence>
<name>A0A7H9SQI7_BRAPC</name>
<feature type="transmembrane region" description="Helical" evidence="7">
    <location>
        <begin position="355"/>
        <end position="379"/>
    </location>
</feature>
<dbReference type="InterPro" id="IPR017871">
    <property type="entry name" value="ABC_transporter-like_CS"/>
</dbReference>
<evidence type="ECO:0000256" key="7">
    <source>
        <dbReference type="SAM" id="Phobius"/>
    </source>
</evidence>
<feature type="transmembrane region" description="Helical" evidence="7">
    <location>
        <begin position="1378"/>
        <end position="1399"/>
    </location>
</feature>
<feature type="transmembrane region" description="Helical" evidence="7">
    <location>
        <begin position="1152"/>
        <end position="1176"/>
    </location>
</feature>
<protein>
    <submittedName>
        <fullName evidence="9">ATP-binding cassette transporter subfamily A member 3 X2</fullName>
    </submittedName>
</protein>
<evidence type="ECO:0000256" key="3">
    <source>
        <dbReference type="ARBA" id="ARBA00022741"/>
    </source>
</evidence>
<keyword evidence="6 7" id="KW-0472">Membrane</keyword>
<evidence type="ECO:0000256" key="1">
    <source>
        <dbReference type="ARBA" id="ARBA00004141"/>
    </source>
</evidence>
<dbReference type="FunFam" id="3.40.50.300:FF:002470">
    <property type="entry name" value="ABC transporter, putative"/>
    <property type="match status" value="1"/>
</dbReference>
<feature type="transmembrane region" description="Helical" evidence="7">
    <location>
        <begin position="34"/>
        <end position="55"/>
    </location>
</feature>
<feature type="transmembrane region" description="Helical" evidence="7">
    <location>
        <begin position="458"/>
        <end position="481"/>
    </location>
</feature>
<evidence type="ECO:0000313" key="9">
    <source>
        <dbReference type="EMBL" id="QNH67918.1"/>
    </source>
</evidence>
<evidence type="ECO:0000256" key="2">
    <source>
        <dbReference type="ARBA" id="ARBA00022692"/>
    </source>
</evidence>
<dbReference type="Gene3D" id="3.40.50.300">
    <property type="entry name" value="P-loop containing nucleotide triphosphate hydrolases"/>
    <property type="match status" value="2"/>
</dbReference>
<keyword evidence="2 7" id="KW-0812">Transmembrane</keyword>
<feature type="transmembrane region" description="Helical" evidence="7">
    <location>
        <begin position="1257"/>
        <end position="1275"/>
    </location>
</feature>
<dbReference type="SMART" id="SM00382">
    <property type="entry name" value="AAA"/>
    <property type="match status" value="2"/>
</dbReference>
<proteinExistence type="evidence at transcript level"/>
<dbReference type="PANTHER" id="PTHR19229:SF250">
    <property type="entry name" value="ABC TRANSPORTER DOMAIN-CONTAINING PROTEIN-RELATED"/>
    <property type="match status" value="1"/>
</dbReference>
<dbReference type="PANTHER" id="PTHR19229">
    <property type="entry name" value="ATP-BINDING CASSETTE TRANSPORTER SUBFAMILY A ABCA"/>
    <property type="match status" value="1"/>
</dbReference>
<feature type="transmembrane region" description="Helical" evidence="7">
    <location>
        <begin position="1300"/>
        <end position="1319"/>
    </location>
</feature>
<dbReference type="InterPro" id="IPR013525">
    <property type="entry name" value="ABC2_TM"/>
</dbReference>
<keyword evidence="3" id="KW-0547">Nucleotide-binding</keyword>
<dbReference type="GO" id="GO:0016020">
    <property type="term" value="C:membrane"/>
    <property type="evidence" value="ECO:0007669"/>
    <property type="project" value="UniProtKB-SubCell"/>
</dbReference>
<evidence type="ECO:0000259" key="8">
    <source>
        <dbReference type="PROSITE" id="PS50893"/>
    </source>
</evidence>
<evidence type="ECO:0000256" key="6">
    <source>
        <dbReference type="ARBA" id="ARBA00023136"/>
    </source>
</evidence>
<dbReference type="GO" id="GO:0016887">
    <property type="term" value="F:ATP hydrolysis activity"/>
    <property type="evidence" value="ECO:0007669"/>
    <property type="project" value="InterPro"/>
</dbReference>
<comment type="subcellular location">
    <subcellularLocation>
        <location evidence="1">Membrane</location>
        <topology evidence="1">Multi-pass membrane protein</topology>
    </subcellularLocation>
</comment>
<dbReference type="Pfam" id="PF00005">
    <property type="entry name" value="ABC_tran"/>
    <property type="match status" value="2"/>
</dbReference>
<organism evidence="9">
    <name type="scientific">Brachionus plicatilis</name>
    <name type="common">Marine rotifer</name>
    <name type="synonym">Brachionus muelleri</name>
    <dbReference type="NCBI Taxonomy" id="10195"/>
    <lineage>
        <taxon>Eukaryota</taxon>
        <taxon>Metazoa</taxon>
        <taxon>Spiralia</taxon>
        <taxon>Gnathifera</taxon>
        <taxon>Rotifera</taxon>
        <taxon>Eurotatoria</taxon>
        <taxon>Monogononta</taxon>
        <taxon>Pseudotrocha</taxon>
        <taxon>Ploima</taxon>
        <taxon>Brachionidae</taxon>
        <taxon>Brachionus</taxon>
    </lineage>
</organism>
<accession>A0A7H9SQI7</accession>
<evidence type="ECO:0000256" key="4">
    <source>
        <dbReference type="ARBA" id="ARBA00022840"/>
    </source>
</evidence>
<dbReference type="InterPro" id="IPR026082">
    <property type="entry name" value="ABCA"/>
</dbReference>
<keyword evidence="4 9" id="KW-0067">ATP-binding</keyword>
<feature type="transmembrane region" description="Helical" evidence="7">
    <location>
        <begin position="309"/>
        <end position="334"/>
    </location>
</feature>
<dbReference type="EMBL" id="MT524863">
    <property type="protein sequence ID" value="QNH67918.1"/>
    <property type="molecule type" value="mRNA"/>
</dbReference>
<feature type="transmembrane region" description="Helical" evidence="7">
    <location>
        <begin position="1234"/>
        <end position="1251"/>
    </location>
</feature>
<dbReference type="GO" id="GO:0005524">
    <property type="term" value="F:ATP binding"/>
    <property type="evidence" value="ECO:0007669"/>
    <property type="project" value="UniProtKB-KW"/>
</dbReference>
<feature type="transmembrane region" description="Helical" evidence="7">
    <location>
        <begin position="262"/>
        <end position="289"/>
    </location>
</feature>
<dbReference type="CDD" id="cd03263">
    <property type="entry name" value="ABC_subfamily_A"/>
    <property type="match status" value="2"/>
</dbReference>
<dbReference type="InterPro" id="IPR003593">
    <property type="entry name" value="AAA+_ATPase"/>
</dbReference>
<feature type="transmembrane region" description="Helical" evidence="7">
    <location>
        <begin position="417"/>
        <end position="438"/>
    </location>
</feature>
<dbReference type="FunFam" id="3.40.50.300:FF:000933">
    <property type="entry name" value="ABC transporter A family member 7"/>
    <property type="match status" value="1"/>
</dbReference>
<feature type="transmembrane region" description="Helical" evidence="7">
    <location>
        <begin position="1196"/>
        <end position="1222"/>
    </location>
</feature>
<feature type="domain" description="ABC transporter" evidence="8">
    <location>
        <begin position="563"/>
        <end position="795"/>
    </location>
</feature>
<reference evidence="9" key="2">
    <citation type="submission" date="2020-05" db="EMBL/GenBank/DDBJ databases">
        <authorList>
            <person name="Kang H.-M."/>
            <person name="Kim M.-S."/>
            <person name="Lee J.-S."/>
        </authorList>
    </citation>
    <scope>NUCLEOTIDE SEQUENCE</scope>
</reference>
<dbReference type="Pfam" id="PF12698">
    <property type="entry name" value="ABC2_membrane_3"/>
    <property type="match status" value="2"/>
</dbReference>
<dbReference type="InterPro" id="IPR027417">
    <property type="entry name" value="P-loop_NTPase"/>
</dbReference>
<keyword evidence="5 7" id="KW-1133">Transmembrane helix</keyword>
<dbReference type="GO" id="GO:0140359">
    <property type="term" value="F:ABC-type transporter activity"/>
    <property type="evidence" value="ECO:0007669"/>
    <property type="project" value="InterPro"/>
</dbReference>
<feature type="transmembrane region" description="Helical" evidence="7">
    <location>
        <begin position="385"/>
        <end position="405"/>
    </location>
</feature>